<sequence>MFTPAQLILKGLAVCCGVVSLWVVPGTVIAQESTTHPVWLAQLSPEVEAAAQKAIQAEQQIQAGNWEAAITLLEQALPVFRKTFGSEHPGVQGLEYYLKGAKLAQAGNIEDAKAAFEQAINLFRQIQEARTNNHQTTSSQQSPELEEARQLHQQAYQLYEQGKYNEAIPLAERLLEIGQRLLGENHPYVATSLSNLAELYRLQGRYTEAEPLFIRELEMYQKLLGKEHPDVAQSLNNLANLYSSQGRYSEAEPLFIRALEMRQKLLGTEHPDVATSLNSLGELYTSQGRYNEAEPLVEQALEMRQKLLGTEHPHVAQSLNNLANLYTSQGRYTEAEPLYKQALEMYQKLSGTEHPHVAQSLNNLAGLFRLQGRYTEAEPLYKQALEMRQKLLGTEHPDVAQSLNHLANLYTSQGRYSEAEPLVEQVLEIRQRLLGENHLDVARSMDRLASLYHLQGRYTEAEPLFQRSLAIREKALSTEHPDVASSLNNLADLYQDQGRYTEAEPLFQRSLVIREKALGTEHPDVASSLNSLGELYRKQGHYSQAEPLLQRSLAISEKALSTEDPNVAITLNNLAHLYLSQGRYSQAELFFQRSLAILEKALWTEHPDVATSLNNLAELFRLQGRYTEAEPLFQRSLAIREKALSTEHPDVAVSLNNLASLYDSQGRYSQAEPLYRQALEMYQKLLGTEHPLVATSLKNLAGLYESQGRYNEAEPLLIQALEMTQKLLGTEHPDVASSLNSLGELYRKQRRYSKAEPLLIQALEMDQKLLGTEHPSVAASLNNLANLYTSQGRYNQAEPLYRQALEMRQKLLGTEHPSVAQSLNNLTFLYHSQGDTTQAINFLSRGLNVEEQNLNVLLATGSERQKQDSMKTVLGTTYQSISLHLKDAPNNTEAARLALTTILRRKARILDVMTNDLQLLRENITPENQQLLSQFEAVQSQRANLLYNPPQDLPPEQFRQLMNDLAAEADKLEAELSLRSAEFRVETQAVEIENIKQFIPEDGVLVELILYQPFNAKANQWGELRYAAYILAADGQVNWVDLGEAEPIDQKVRLFRRDLRNKSASVKHSARELDEVVMRPIREMLGDKTHILISPDGQLNLIPFAALVDENNEYLVRNYLFTYLSTGRDLLRLQLNAPSRQDPVMLANPNYDEPGDVTGVQLASTSPRVVGESGMRSNQRSTDLATLTFSPLEGTQLEADTILPLIPNLQLFTGSQATENLLYKLQAPQILHLATHGFFLEDIDCIPTTGTRSLREGTIIFIPNPDFLPECKPTPRNTENPLLRSGLALAGFNVRQSGEEDGVLTASEVTRLRLYGTKLVVLSACETGLGSLANGEGVYGLRRAFVKSGAESQLMSLWQVDDYGTSELISLYYQRIKRGEGRSIAMRQIQLDLLEEPFYEHPYYWASFIFTGDWRSMEGF</sequence>
<feature type="repeat" description="TPR" evidence="3">
    <location>
        <begin position="274"/>
        <end position="307"/>
    </location>
</feature>
<dbReference type="Gene3D" id="1.25.40.10">
    <property type="entry name" value="Tetratricopeptide repeat domain"/>
    <property type="match status" value="6"/>
</dbReference>
<dbReference type="Pfam" id="PF13424">
    <property type="entry name" value="TPR_12"/>
    <property type="match status" value="7"/>
</dbReference>
<evidence type="ECO:0000256" key="2">
    <source>
        <dbReference type="ARBA" id="ARBA00022803"/>
    </source>
</evidence>
<dbReference type="InterPro" id="IPR024983">
    <property type="entry name" value="CHAT_dom"/>
</dbReference>
<feature type="repeat" description="TPR" evidence="3">
    <location>
        <begin position="526"/>
        <end position="559"/>
    </location>
</feature>
<feature type="repeat" description="TPR" evidence="3">
    <location>
        <begin position="484"/>
        <end position="517"/>
    </location>
</feature>
<feature type="repeat" description="TPR" evidence="3">
    <location>
        <begin position="358"/>
        <end position="391"/>
    </location>
</feature>
<keyword evidence="6" id="KW-1185">Reference proteome</keyword>
<gene>
    <name evidence="5" type="ORF">VB854_00190</name>
</gene>
<dbReference type="PROSITE" id="PS50005">
    <property type="entry name" value="TPR"/>
    <property type="match status" value="14"/>
</dbReference>
<dbReference type="PROSITE" id="PS50293">
    <property type="entry name" value="TPR_REGION"/>
    <property type="match status" value="1"/>
</dbReference>
<evidence type="ECO:0000313" key="5">
    <source>
        <dbReference type="EMBL" id="MEA5517358.1"/>
    </source>
</evidence>
<evidence type="ECO:0000256" key="3">
    <source>
        <dbReference type="PROSITE-ProRule" id="PRU00339"/>
    </source>
</evidence>
<name>A0ABU5TR10_9CYAN</name>
<dbReference type="Pfam" id="PF12770">
    <property type="entry name" value="CHAT"/>
    <property type="match status" value="1"/>
</dbReference>
<feature type="repeat" description="TPR" evidence="3">
    <location>
        <begin position="610"/>
        <end position="643"/>
    </location>
</feature>
<feature type="repeat" description="TPR" evidence="3">
    <location>
        <begin position="820"/>
        <end position="853"/>
    </location>
</feature>
<keyword evidence="1" id="KW-0677">Repeat</keyword>
<feature type="repeat" description="TPR" evidence="3">
    <location>
        <begin position="232"/>
        <end position="265"/>
    </location>
</feature>
<feature type="repeat" description="TPR" evidence="3">
    <location>
        <begin position="736"/>
        <end position="769"/>
    </location>
</feature>
<dbReference type="EMBL" id="JAYGHT010000001">
    <property type="protein sequence ID" value="MEA5517358.1"/>
    <property type="molecule type" value="Genomic_DNA"/>
</dbReference>
<dbReference type="Pfam" id="PF13374">
    <property type="entry name" value="TPR_10"/>
    <property type="match status" value="1"/>
</dbReference>
<feature type="repeat" description="TPR" evidence="3">
    <location>
        <begin position="316"/>
        <end position="349"/>
    </location>
</feature>
<feature type="repeat" description="TPR" evidence="3">
    <location>
        <begin position="652"/>
        <end position="685"/>
    </location>
</feature>
<reference evidence="5 6" key="1">
    <citation type="submission" date="2023-12" db="EMBL/GenBank/DDBJ databases">
        <title>Baltic Sea Cyanobacteria.</title>
        <authorList>
            <person name="Delbaje E."/>
            <person name="Fewer D.P."/>
            <person name="Shishido T.K."/>
        </authorList>
    </citation>
    <scope>NUCLEOTIDE SEQUENCE [LARGE SCALE GENOMIC DNA]</scope>
    <source>
        <strain evidence="5 6">CCNP 1315</strain>
    </source>
</reference>
<dbReference type="PANTHER" id="PTHR45641">
    <property type="entry name" value="TETRATRICOPEPTIDE REPEAT PROTEIN (AFU_ORTHOLOGUE AFUA_6G03870)"/>
    <property type="match status" value="1"/>
</dbReference>
<dbReference type="RefSeq" id="WP_323273897.1">
    <property type="nucleotide sequence ID" value="NZ_JAYGHT010000001.1"/>
</dbReference>
<dbReference type="InterPro" id="IPR019734">
    <property type="entry name" value="TPR_rpt"/>
</dbReference>
<organism evidence="5 6">
    <name type="scientific">Limnoraphis robusta CCNP1315</name>
    <dbReference type="NCBI Taxonomy" id="3110306"/>
    <lineage>
        <taxon>Bacteria</taxon>
        <taxon>Bacillati</taxon>
        <taxon>Cyanobacteriota</taxon>
        <taxon>Cyanophyceae</taxon>
        <taxon>Oscillatoriophycideae</taxon>
        <taxon>Oscillatoriales</taxon>
        <taxon>Sirenicapillariaceae</taxon>
        <taxon>Limnoraphis</taxon>
    </lineage>
</organism>
<keyword evidence="2 3" id="KW-0802">TPR repeat</keyword>
<dbReference type="Proteomes" id="UP001301728">
    <property type="component" value="Unassembled WGS sequence"/>
</dbReference>
<evidence type="ECO:0000259" key="4">
    <source>
        <dbReference type="Pfam" id="PF12770"/>
    </source>
</evidence>
<dbReference type="Pfam" id="PF13176">
    <property type="entry name" value="TPR_7"/>
    <property type="match status" value="2"/>
</dbReference>
<evidence type="ECO:0000256" key="1">
    <source>
        <dbReference type="ARBA" id="ARBA00022737"/>
    </source>
</evidence>
<feature type="domain" description="CHAT" evidence="4">
    <location>
        <begin position="1068"/>
        <end position="1413"/>
    </location>
</feature>
<dbReference type="PRINTS" id="PR00381">
    <property type="entry name" value="KINESINLIGHT"/>
</dbReference>
<accession>A0ABU5TR10</accession>
<comment type="caution">
    <text evidence="5">The sequence shown here is derived from an EMBL/GenBank/DDBJ whole genome shotgun (WGS) entry which is preliminary data.</text>
</comment>
<dbReference type="PANTHER" id="PTHR45641:SF19">
    <property type="entry name" value="NEPHROCYSTIN-3"/>
    <property type="match status" value="1"/>
</dbReference>
<evidence type="ECO:0000313" key="6">
    <source>
        <dbReference type="Proteomes" id="UP001301728"/>
    </source>
</evidence>
<dbReference type="SUPFAM" id="SSF48452">
    <property type="entry name" value="TPR-like"/>
    <property type="match status" value="4"/>
</dbReference>
<dbReference type="InterPro" id="IPR011990">
    <property type="entry name" value="TPR-like_helical_dom_sf"/>
</dbReference>
<feature type="repeat" description="TPR" evidence="3">
    <location>
        <begin position="400"/>
        <end position="433"/>
    </location>
</feature>
<proteinExistence type="predicted"/>
<feature type="repeat" description="TPR" evidence="3">
    <location>
        <begin position="568"/>
        <end position="601"/>
    </location>
</feature>
<protein>
    <submittedName>
        <fullName evidence="5">Tetratricopeptide repeat protein</fullName>
    </submittedName>
</protein>
<dbReference type="SMART" id="SM00028">
    <property type="entry name" value="TPR"/>
    <property type="match status" value="19"/>
</dbReference>
<feature type="repeat" description="TPR" evidence="3">
    <location>
        <begin position="778"/>
        <end position="811"/>
    </location>
</feature>
<feature type="repeat" description="TPR" evidence="3">
    <location>
        <begin position="442"/>
        <end position="475"/>
    </location>
</feature>